<keyword evidence="9" id="KW-0998">Cell outer membrane</keyword>
<evidence type="ECO:0000259" key="12">
    <source>
        <dbReference type="Pfam" id="PF05658"/>
    </source>
</evidence>
<evidence type="ECO:0000256" key="3">
    <source>
        <dbReference type="ARBA" id="ARBA00022448"/>
    </source>
</evidence>
<keyword evidence="8" id="KW-0472">Membrane</keyword>
<evidence type="ECO:0000256" key="9">
    <source>
        <dbReference type="ARBA" id="ARBA00023237"/>
    </source>
</evidence>
<dbReference type="Gene3D" id="3.30.1300.30">
    <property type="entry name" value="GSPII I/J protein-like"/>
    <property type="match status" value="1"/>
</dbReference>
<keyword evidence="4" id="KW-1134">Transmembrane beta strand</keyword>
<evidence type="ECO:0000256" key="8">
    <source>
        <dbReference type="ARBA" id="ARBA00023136"/>
    </source>
</evidence>
<keyword evidence="6 10" id="KW-0732">Signal</keyword>
<dbReference type="GO" id="GO:0009986">
    <property type="term" value="C:cell surface"/>
    <property type="evidence" value="ECO:0007669"/>
    <property type="project" value="UniProtKB-SubCell"/>
</dbReference>
<dbReference type="SUPFAM" id="SSF101967">
    <property type="entry name" value="Adhesin YadA, collagen-binding domain"/>
    <property type="match status" value="1"/>
</dbReference>
<dbReference type="InterPro" id="IPR011049">
    <property type="entry name" value="Serralysin-like_metalloprot_C"/>
</dbReference>
<dbReference type="EMBL" id="CACVAT010000045">
    <property type="protein sequence ID" value="CAA6802504.1"/>
    <property type="molecule type" value="Genomic_DNA"/>
</dbReference>
<feature type="domain" description="Trimeric autotransporter adhesin YadA-like C-terminal membrane anchor" evidence="11">
    <location>
        <begin position="227"/>
        <end position="288"/>
    </location>
</feature>
<protein>
    <submittedName>
        <fullName evidence="13">Uncharacterized protein</fullName>
    </submittedName>
</protein>
<comment type="subcellular location">
    <subcellularLocation>
        <location evidence="2">Cell outer membrane</location>
    </subcellularLocation>
    <subcellularLocation>
        <location evidence="1">Cell surface</location>
    </subcellularLocation>
</comment>
<feature type="chain" id="PRO_5028327686" evidence="10">
    <location>
        <begin position="31"/>
        <end position="288"/>
    </location>
</feature>
<evidence type="ECO:0000256" key="10">
    <source>
        <dbReference type="SAM" id="SignalP"/>
    </source>
</evidence>
<sequence>MNTLIKAYSASSLLRISILALIIPSPSLIAGTLDGAAEATGNSVSIGDGAAAGVSAVAVGENSFANAGFATAVGATSNANSIQSTAIGSAALADQPQATALGSFAQAIGEFSTAVGGAAEIEAQGGTALGANTFIEATNGTALGLEAYVTEAGAGSVALGSQSVASEANVISVGDADSGIIRRVTNVAPAINQYDAVNFGQFEQGLQNVRTDAFAGIAAAATFNSVTPSAPGKTAVSMGAAGYRGEHAVSVSVSHSVLNSQNNMQLNGGLSYDSSEHALGKVGVSWEF</sequence>
<dbReference type="InterPro" id="IPR045584">
    <property type="entry name" value="Pilin-like"/>
</dbReference>
<organism evidence="13">
    <name type="scientific">uncultured Thiotrichaceae bacterium</name>
    <dbReference type="NCBI Taxonomy" id="298394"/>
    <lineage>
        <taxon>Bacteria</taxon>
        <taxon>Pseudomonadati</taxon>
        <taxon>Pseudomonadota</taxon>
        <taxon>Gammaproteobacteria</taxon>
        <taxon>Thiotrichales</taxon>
        <taxon>Thiotrichaceae</taxon>
        <taxon>environmental samples</taxon>
    </lineage>
</organism>
<dbReference type="SUPFAM" id="SSF54523">
    <property type="entry name" value="Pili subunits"/>
    <property type="match status" value="1"/>
</dbReference>
<feature type="signal peptide" evidence="10">
    <location>
        <begin position="1"/>
        <end position="30"/>
    </location>
</feature>
<dbReference type="GO" id="GO:0009279">
    <property type="term" value="C:cell outer membrane"/>
    <property type="evidence" value="ECO:0007669"/>
    <property type="project" value="UniProtKB-SubCell"/>
</dbReference>
<accession>A0A6S6SBT6</accession>
<gene>
    <name evidence="13" type="ORF">HELGO_WM29207</name>
</gene>
<keyword evidence="5" id="KW-0812">Transmembrane</keyword>
<feature type="domain" description="Trimeric autotransporter adhesin YadA-like head" evidence="12">
    <location>
        <begin position="51"/>
        <end position="75"/>
    </location>
</feature>
<proteinExistence type="predicted"/>
<dbReference type="InterPro" id="IPR008640">
    <property type="entry name" value="Adhesin_Head_dom"/>
</dbReference>
<dbReference type="AlphaFoldDB" id="A0A6S6SBT6"/>
<evidence type="ECO:0000256" key="4">
    <source>
        <dbReference type="ARBA" id="ARBA00022452"/>
    </source>
</evidence>
<evidence type="ECO:0000256" key="6">
    <source>
        <dbReference type="ARBA" id="ARBA00022729"/>
    </source>
</evidence>
<dbReference type="Gene3D" id="2.150.10.10">
    <property type="entry name" value="Serralysin-like metalloprotease, C-terminal"/>
    <property type="match status" value="1"/>
</dbReference>
<evidence type="ECO:0000256" key="2">
    <source>
        <dbReference type="ARBA" id="ARBA00004442"/>
    </source>
</evidence>
<feature type="domain" description="Trimeric autotransporter adhesin YadA-like head" evidence="12">
    <location>
        <begin position="153"/>
        <end position="174"/>
    </location>
</feature>
<dbReference type="InterPro" id="IPR005594">
    <property type="entry name" value="YadA_C"/>
</dbReference>
<dbReference type="Pfam" id="PF05658">
    <property type="entry name" value="YadA_head"/>
    <property type="match status" value="3"/>
</dbReference>
<feature type="domain" description="Trimeric autotransporter adhesin YadA-like head" evidence="12">
    <location>
        <begin position="79"/>
        <end position="105"/>
    </location>
</feature>
<evidence type="ECO:0000256" key="7">
    <source>
        <dbReference type="ARBA" id="ARBA00022927"/>
    </source>
</evidence>
<evidence type="ECO:0000313" key="13">
    <source>
        <dbReference type="EMBL" id="CAA6802504.1"/>
    </source>
</evidence>
<keyword evidence="7" id="KW-0653">Protein transport</keyword>
<dbReference type="Pfam" id="PF03895">
    <property type="entry name" value="YadA_anchor"/>
    <property type="match status" value="1"/>
</dbReference>
<evidence type="ECO:0000259" key="11">
    <source>
        <dbReference type="Pfam" id="PF03895"/>
    </source>
</evidence>
<evidence type="ECO:0000256" key="1">
    <source>
        <dbReference type="ARBA" id="ARBA00004241"/>
    </source>
</evidence>
<name>A0A6S6SBT6_9GAMM</name>
<reference evidence="13" key="1">
    <citation type="submission" date="2020-01" db="EMBL/GenBank/DDBJ databases">
        <authorList>
            <person name="Meier V. D."/>
            <person name="Meier V D."/>
        </authorList>
    </citation>
    <scope>NUCLEOTIDE SEQUENCE</scope>
    <source>
        <strain evidence="13">HLG_WM_MAG_09</strain>
    </source>
</reference>
<keyword evidence="3" id="KW-0813">Transport</keyword>
<dbReference type="GO" id="GO:0015031">
    <property type="term" value="P:protein transport"/>
    <property type="evidence" value="ECO:0007669"/>
    <property type="project" value="UniProtKB-KW"/>
</dbReference>
<evidence type="ECO:0000256" key="5">
    <source>
        <dbReference type="ARBA" id="ARBA00022692"/>
    </source>
</evidence>